<protein>
    <submittedName>
        <fullName evidence="1">Uncharacterized protein</fullName>
    </submittedName>
</protein>
<organism evidence="1 2">
    <name type="scientific">Aureobasidium uvarum</name>
    <dbReference type="NCBI Taxonomy" id="2773716"/>
    <lineage>
        <taxon>Eukaryota</taxon>
        <taxon>Fungi</taxon>
        <taxon>Dikarya</taxon>
        <taxon>Ascomycota</taxon>
        <taxon>Pezizomycotina</taxon>
        <taxon>Dothideomycetes</taxon>
        <taxon>Dothideomycetidae</taxon>
        <taxon>Dothideales</taxon>
        <taxon>Saccotheciaceae</taxon>
        <taxon>Aureobasidium</taxon>
    </lineage>
</organism>
<comment type="caution">
    <text evidence="1">The sequence shown here is derived from an EMBL/GenBank/DDBJ whole genome shotgun (WGS) entry which is preliminary data.</text>
</comment>
<accession>A0A9N8KCV6</accession>
<reference evidence="1" key="1">
    <citation type="submission" date="2020-06" db="EMBL/GenBank/DDBJ databases">
        <authorList>
            <person name="Onetto C."/>
        </authorList>
    </citation>
    <scope>NUCLEOTIDE SEQUENCE</scope>
</reference>
<keyword evidence="2" id="KW-1185">Reference proteome</keyword>
<evidence type="ECO:0000313" key="1">
    <source>
        <dbReference type="EMBL" id="CAD0108589.1"/>
    </source>
</evidence>
<evidence type="ECO:0000313" key="2">
    <source>
        <dbReference type="Proteomes" id="UP000745764"/>
    </source>
</evidence>
<name>A0A9N8KCV6_9PEZI</name>
<sequence length="308" mass="34738">MEDGRSRRRPRSRPGPSPLSKSLLIYNFNKSCTVIEKTRSELTLDGLEDILTHFGSCLIKQMRDEEFLPRSMFPMDDIVEVGGAVVRLNNGKNLSPNTQIRFLGSYYPAIIIKIVYAPQYEKVMDQTRQAIQCMNGRLRIVIIIKIEKISAPPTVTEQPSMQSSPESSNAVISKQTKMSEIHRITATLLQLGTTHDARLASTLGLDPTNDHDLVALYIHQETEVFPQATQKNFVFDWRCISPDPWQSTIPMPYISLSLSPLSELAQKYMEEDSVMAGRYRTLDHVDYGHKVYCEFIQGASASAAPPQD</sequence>
<gene>
    <name evidence="1" type="ORF">AWRI4620_LOCUS2844</name>
</gene>
<proteinExistence type="predicted"/>
<dbReference type="AlphaFoldDB" id="A0A9N8KCV6"/>
<dbReference type="Proteomes" id="UP000745764">
    <property type="component" value="Unassembled WGS sequence"/>
</dbReference>
<dbReference type="OrthoDB" id="3916587at2759"/>
<dbReference type="EMBL" id="CAINUL010000003">
    <property type="protein sequence ID" value="CAD0108589.1"/>
    <property type="molecule type" value="Genomic_DNA"/>
</dbReference>